<dbReference type="EMBL" id="OU466861">
    <property type="protein sequence ID" value="CAH2065336.1"/>
    <property type="molecule type" value="Genomic_DNA"/>
</dbReference>
<reference evidence="2 3" key="1">
    <citation type="submission" date="2022-03" db="EMBL/GenBank/DDBJ databases">
        <authorList>
            <person name="Nunn A."/>
            <person name="Chopra R."/>
            <person name="Nunn A."/>
            <person name="Contreras Garrido A."/>
        </authorList>
    </citation>
    <scope>NUCLEOTIDE SEQUENCE [LARGE SCALE GENOMIC DNA]</scope>
</reference>
<name>A0AAU9SKX5_THLAR</name>
<evidence type="ECO:0000256" key="1">
    <source>
        <dbReference type="SAM" id="MobiDB-lite"/>
    </source>
</evidence>
<sequence>MRTKTKRNTNGQLFDEAMVMNNYTTKNPNPFGREYMVEKFNSAFNMNITYVGPEISMIYASDAWWKEHELLRMQNNKGFQPTTPRFLGCDGAILTHSAGQRRRELINEREDSLYGSDTDSGRFGGTSRPSTGGDRRRQSFETTIQDTIAGCTEFQRQSLQQLCLGAFDQNDYDE</sequence>
<evidence type="ECO:0000313" key="3">
    <source>
        <dbReference type="Proteomes" id="UP000836841"/>
    </source>
</evidence>
<evidence type="ECO:0000313" key="2">
    <source>
        <dbReference type="EMBL" id="CAH2065336.1"/>
    </source>
</evidence>
<dbReference type="Proteomes" id="UP000836841">
    <property type="component" value="Chromosome 5"/>
</dbReference>
<organism evidence="2 3">
    <name type="scientific">Thlaspi arvense</name>
    <name type="common">Field penny-cress</name>
    <dbReference type="NCBI Taxonomy" id="13288"/>
    <lineage>
        <taxon>Eukaryota</taxon>
        <taxon>Viridiplantae</taxon>
        <taxon>Streptophyta</taxon>
        <taxon>Embryophyta</taxon>
        <taxon>Tracheophyta</taxon>
        <taxon>Spermatophyta</taxon>
        <taxon>Magnoliopsida</taxon>
        <taxon>eudicotyledons</taxon>
        <taxon>Gunneridae</taxon>
        <taxon>Pentapetalae</taxon>
        <taxon>rosids</taxon>
        <taxon>malvids</taxon>
        <taxon>Brassicales</taxon>
        <taxon>Brassicaceae</taxon>
        <taxon>Thlaspideae</taxon>
        <taxon>Thlaspi</taxon>
    </lineage>
</organism>
<proteinExistence type="predicted"/>
<dbReference type="AlphaFoldDB" id="A0AAU9SKX5"/>
<protein>
    <submittedName>
        <fullName evidence="2">Uncharacterized protein</fullName>
    </submittedName>
</protein>
<gene>
    <name evidence="2" type="ORF">TAV2_LOCUS16809</name>
</gene>
<feature type="region of interest" description="Disordered" evidence="1">
    <location>
        <begin position="106"/>
        <end position="138"/>
    </location>
</feature>
<keyword evidence="3" id="KW-1185">Reference proteome</keyword>
<accession>A0AAU9SKX5</accession>